<feature type="compositionally biased region" description="Polar residues" evidence="1">
    <location>
        <begin position="467"/>
        <end position="479"/>
    </location>
</feature>
<dbReference type="Proteomes" id="UP000235672">
    <property type="component" value="Unassembled WGS sequence"/>
</dbReference>
<feature type="region of interest" description="Disordered" evidence="1">
    <location>
        <begin position="816"/>
        <end position="1015"/>
    </location>
</feature>
<dbReference type="AlphaFoldDB" id="A0A2J6PK10"/>
<feature type="compositionally biased region" description="Low complexity" evidence="1">
    <location>
        <begin position="893"/>
        <end position="907"/>
    </location>
</feature>
<organism evidence="2 3">
    <name type="scientific">Hyaloscypha hepaticicola</name>
    <dbReference type="NCBI Taxonomy" id="2082293"/>
    <lineage>
        <taxon>Eukaryota</taxon>
        <taxon>Fungi</taxon>
        <taxon>Dikarya</taxon>
        <taxon>Ascomycota</taxon>
        <taxon>Pezizomycotina</taxon>
        <taxon>Leotiomycetes</taxon>
        <taxon>Helotiales</taxon>
        <taxon>Hyaloscyphaceae</taxon>
        <taxon>Hyaloscypha</taxon>
    </lineage>
</organism>
<feature type="compositionally biased region" description="Low complexity" evidence="1">
    <location>
        <begin position="405"/>
        <end position="415"/>
    </location>
</feature>
<feature type="compositionally biased region" description="Low complexity" evidence="1">
    <location>
        <begin position="290"/>
        <end position="319"/>
    </location>
</feature>
<feature type="region of interest" description="Disordered" evidence="1">
    <location>
        <begin position="227"/>
        <end position="249"/>
    </location>
</feature>
<feature type="compositionally biased region" description="Polar residues" evidence="1">
    <location>
        <begin position="933"/>
        <end position="952"/>
    </location>
</feature>
<accession>A0A2J6PK10</accession>
<proteinExistence type="predicted"/>
<sequence length="1125" mass="123542">MIMLKNSEVVEFRNRVKSRVIELTKLLTTKPYFILAYRRDGVVRMTERFERMWKRKDVYWEEEPKANAGGPRPVKKRKKSKPIRAKTPIRFPNLREEDDAMSELLSAQVDMNSRMELASMAETALEMSVGQEESQTQWLEQSFFDVFGNDDSEFELGLETPKRTVTKSASPDDIIVVNSRITAGAEAPHNKLFLSPTRERQHSEEEASQSLRLESTLSIDGETQQRCIPENSVPSQPVSTSPSQDKIKETEQISGNAENIESLARNAQDPITTFFTPMEDLSDTGWSRASPNQSVSPSVSTTSRSFGRTNSTSTNTSFSQHLQQGASIGGVHMASTCPRKDRAEFSGLDPQRPITTVATQLSDESPTHDETPGFSSNSGHDEYHSPYLTQSFKEPEYDSANRQHSSSMPGSSRSSPLEIVDNSDHPQSPSSTSTKLSSTIAKPPSPPANNDTEKPMNEDLPAAVQPNPGNHSSQNSMSLNNILGPEIEFTPIKLVYHHHTMGKKFDVLSAPSHPPPPSLHSVHTSSSQRAQSSPSHGSIASNPPTLNTDQQRNPTKANPSPSGSKPFYAPSFGPQQDLTSSNLFPSVPNTFSAPPTFSVSPRSTTRGVPVKEKAGTWPLQFSSDTWNPVPPSMVHTPSNGNAVPGPDMMQNPWPNWPTWDTPAKDQSTPWDLSRNYVHVPVAPVANTYSEISGSNSFVQVRSEPTEKSVNGASASISSPAQHNECVEQPPTLLYPQQSTGTSPTEQAFQSQKLPEEQISHQFSKSRRFHDVSMNTSPVSATPLTLDTITKDNSKSADVDDFISSIDDFIQREGGPIMQEKVPSGPTPPTDTTDQSRQLRSHSPQGTLYKAGQMQASQNLHSREQTPNAAMSPGAQAKSPNLQGVAPSERPTLQPEQISSPKPQSPSSEGRLIQELSNKFNESTPAPRTRPVQCPSSSQDLTPRNENNVTLPVQESMAPPEKDTPKRNGSYSFVPPPEAFSPYKSEAKPAPAEARPPPAPVLSTDRRLATTRDPSSAGNAPILTLLIESADGNMNLDTTHSFDVVKNSSSSEFFQFYASVSGTPLSSLTSLEFQVAFGKRQNTVIRRYGSEESWKRLQETILSLFQRAVRKDTHGRIEWQVLVSSE</sequence>
<feature type="compositionally biased region" description="Low complexity" evidence="1">
    <location>
        <begin position="980"/>
        <end position="992"/>
    </location>
</feature>
<feature type="compositionally biased region" description="Polar residues" evidence="1">
    <location>
        <begin position="573"/>
        <end position="606"/>
    </location>
</feature>
<name>A0A2J6PK10_9HELO</name>
<feature type="region of interest" description="Disordered" evidence="1">
    <location>
        <begin position="195"/>
        <end position="215"/>
    </location>
</feature>
<feature type="region of interest" description="Disordered" evidence="1">
    <location>
        <begin position="64"/>
        <end position="86"/>
    </location>
</feature>
<evidence type="ECO:0000313" key="2">
    <source>
        <dbReference type="EMBL" id="PMD14388.1"/>
    </source>
</evidence>
<keyword evidence="3" id="KW-1185">Reference proteome</keyword>
<feature type="region of interest" description="Disordered" evidence="1">
    <location>
        <begin position="275"/>
        <end position="321"/>
    </location>
</feature>
<feature type="compositionally biased region" description="Low complexity" evidence="1">
    <location>
        <begin position="519"/>
        <end position="538"/>
    </location>
</feature>
<dbReference type="EMBL" id="KZ613522">
    <property type="protein sequence ID" value="PMD14388.1"/>
    <property type="molecule type" value="Genomic_DNA"/>
</dbReference>
<dbReference type="STRING" id="1745343.A0A2J6PK10"/>
<feature type="compositionally biased region" description="Polar residues" evidence="1">
    <location>
        <begin position="834"/>
        <end position="845"/>
    </location>
</feature>
<feature type="region of interest" description="Disordered" evidence="1">
    <location>
        <begin position="506"/>
        <end position="609"/>
    </location>
</feature>
<protein>
    <submittedName>
        <fullName evidence="2">Uncharacterized protein</fullName>
    </submittedName>
</protein>
<dbReference type="OrthoDB" id="3549280at2759"/>
<evidence type="ECO:0000313" key="3">
    <source>
        <dbReference type="Proteomes" id="UP000235672"/>
    </source>
</evidence>
<evidence type="ECO:0000256" key="1">
    <source>
        <dbReference type="SAM" id="MobiDB-lite"/>
    </source>
</evidence>
<reference evidence="2 3" key="1">
    <citation type="submission" date="2016-05" db="EMBL/GenBank/DDBJ databases">
        <title>A degradative enzymes factory behind the ericoid mycorrhizal symbiosis.</title>
        <authorList>
            <consortium name="DOE Joint Genome Institute"/>
            <person name="Martino E."/>
            <person name="Morin E."/>
            <person name="Grelet G."/>
            <person name="Kuo A."/>
            <person name="Kohler A."/>
            <person name="Daghino S."/>
            <person name="Barry K."/>
            <person name="Choi C."/>
            <person name="Cichocki N."/>
            <person name="Clum A."/>
            <person name="Copeland A."/>
            <person name="Hainaut M."/>
            <person name="Haridas S."/>
            <person name="Labutti K."/>
            <person name="Lindquist E."/>
            <person name="Lipzen A."/>
            <person name="Khouja H.-R."/>
            <person name="Murat C."/>
            <person name="Ohm R."/>
            <person name="Olson A."/>
            <person name="Spatafora J."/>
            <person name="Veneault-Fourrey C."/>
            <person name="Henrissat B."/>
            <person name="Grigoriev I."/>
            <person name="Martin F."/>
            <person name="Perotto S."/>
        </authorList>
    </citation>
    <scope>NUCLEOTIDE SEQUENCE [LARGE SCALE GENOMIC DNA]</scope>
    <source>
        <strain evidence="2 3">UAMH 7357</strain>
    </source>
</reference>
<feature type="compositionally biased region" description="Polar residues" evidence="1">
    <location>
        <begin position="853"/>
        <end position="868"/>
    </location>
</feature>
<feature type="region of interest" description="Disordered" evidence="1">
    <location>
        <begin position="357"/>
        <end position="479"/>
    </location>
</feature>
<feature type="compositionally biased region" description="Polar residues" evidence="1">
    <location>
        <begin position="539"/>
        <end position="563"/>
    </location>
</feature>
<feature type="compositionally biased region" description="Low complexity" evidence="1">
    <location>
        <begin position="232"/>
        <end position="244"/>
    </location>
</feature>
<feature type="compositionally biased region" description="Basic residues" evidence="1">
    <location>
        <begin position="73"/>
        <end position="84"/>
    </location>
</feature>
<feature type="compositionally biased region" description="Low complexity" evidence="1">
    <location>
        <begin position="428"/>
        <end position="439"/>
    </location>
</feature>
<feature type="compositionally biased region" description="Polar residues" evidence="1">
    <location>
        <begin position="914"/>
        <end position="925"/>
    </location>
</feature>
<gene>
    <name evidence="2" type="ORF">NA56DRAFT_376603</name>
</gene>